<reference evidence="1 2" key="1">
    <citation type="journal article" date="2022" name="Nat. Ecol. Evol.">
        <title>A masculinizing supergene underlies an exaggerated male reproductive morph in a spider.</title>
        <authorList>
            <person name="Hendrickx F."/>
            <person name="De Corte Z."/>
            <person name="Sonet G."/>
            <person name="Van Belleghem S.M."/>
            <person name="Kostlbacher S."/>
            <person name="Vangestel C."/>
        </authorList>
    </citation>
    <scope>NUCLEOTIDE SEQUENCE [LARGE SCALE GENOMIC DNA]</scope>
    <source>
        <strain evidence="1">W744_W776</strain>
    </source>
</reference>
<protein>
    <submittedName>
        <fullName evidence="1">Uncharacterized protein</fullName>
    </submittedName>
</protein>
<evidence type="ECO:0000313" key="2">
    <source>
        <dbReference type="Proteomes" id="UP000827092"/>
    </source>
</evidence>
<sequence>MQTLRFLYNGLTHFLSERRTILADRNSFSYSQSNSILKLYANRREIAFKMAFLDIFEISNVYFFPYYDGILSKHPQRGRCGGFRDQSSEPLTSSPLGVCPLSAISKSLINLHFGGSHILIPLLDPPRPVTVIYDWILPAGNGLKRPCVLLHINTSRD</sequence>
<accession>A0AAV6V1N0</accession>
<dbReference type="AlphaFoldDB" id="A0AAV6V1N0"/>
<dbReference type="Proteomes" id="UP000827092">
    <property type="component" value="Unassembled WGS sequence"/>
</dbReference>
<gene>
    <name evidence="1" type="ORF">JTE90_022526</name>
</gene>
<proteinExistence type="predicted"/>
<dbReference type="EMBL" id="JAFNEN010000207">
    <property type="protein sequence ID" value="KAG8189714.1"/>
    <property type="molecule type" value="Genomic_DNA"/>
</dbReference>
<organism evidence="1 2">
    <name type="scientific">Oedothorax gibbosus</name>
    <dbReference type="NCBI Taxonomy" id="931172"/>
    <lineage>
        <taxon>Eukaryota</taxon>
        <taxon>Metazoa</taxon>
        <taxon>Ecdysozoa</taxon>
        <taxon>Arthropoda</taxon>
        <taxon>Chelicerata</taxon>
        <taxon>Arachnida</taxon>
        <taxon>Araneae</taxon>
        <taxon>Araneomorphae</taxon>
        <taxon>Entelegynae</taxon>
        <taxon>Araneoidea</taxon>
        <taxon>Linyphiidae</taxon>
        <taxon>Erigoninae</taxon>
        <taxon>Oedothorax</taxon>
    </lineage>
</organism>
<keyword evidence="2" id="KW-1185">Reference proteome</keyword>
<name>A0AAV6V1N0_9ARAC</name>
<evidence type="ECO:0000313" key="1">
    <source>
        <dbReference type="EMBL" id="KAG8189714.1"/>
    </source>
</evidence>
<comment type="caution">
    <text evidence="1">The sequence shown here is derived from an EMBL/GenBank/DDBJ whole genome shotgun (WGS) entry which is preliminary data.</text>
</comment>